<reference evidence="2" key="1">
    <citation type="journal article" date="2014" name="Int. J. Syst. Evol. Microbiol.">
        <title>Complete genome sequence of Corynebacterium casei LMG S-19264T (=DSM 44701T), isolated from a smear-ripened cheese.</title>
        <authorList>
            <consortium name="US DOE Joint Genome Institute (JGI-PGF)"/>
            <person name="Walter F."/>
            <person name="Albersmeier A."/>
            <person name="Kalinowski J."/>
            <person name="Ruckert C."/>
        </authorList>
    </citation>
    <scope>NUCLEOTIDE SEQUENCE</scope>
    <source>
        <strain evidence="2">CGMCC 1.16067</strain>
    </source>
</reference>
<evidence type="ECO:0000256" key="1">
    <source>
        <dbReference type="SAM" id="Phobius"/>
    </source>
</evidence>
<organism evidence="2 3">
    <name type="scientific">Marmoricola endophyticus</name>
    <dbReference type="NCBI Taxonomy" id="2040280"/>
    <lineage>
        <taxon>Bacteria</taxon>
        <taxon>Bacillati</taxon>
        <taxon>Actinomycetota</taxon>
        <taxon>Actinomycetes</taxon>
        <taxon>Propionibacteriales</taxon>
        <taxon>Nocardioidaceae</taxon>
        <taxon>Marmoricola</taxon>
    </lineage>
</organism>
<protein>
    <submittedName>
        <fullName evidence="2">Uncharacterized protein</fullName>
    </submittedName>
</protein>
<dbReference type="Proteomes" id="UP000649179">
    <property type="component" value="Unassembled WGS sequence"/>
</dbReference>
<dbReference type="EMBL" id="BMKQ01000001">
    <property type="protein sequence ID" value="GGF47055.1"/>
    <property type="molecule type" value="Genomic_DNA"/>
</dbReference>
<accession>A0A917BLF4</accession>
<keyword evidence="1" id="KW-0812">Transmembrane</keyword>
<dbReference type="AlphaFoldDB" id="A0A917BLF4"/>
<sequence>MTPLQRVAMGLVIVFGIAMFPAHPTPSWESYDALADPVGWALVLLGTKDLAGRHPQLTGAHRAAVVAGLVSVPLWFPQLNHEVSGAGAWAVQVPQGLACLLLCVGIGRLAAEQEPRDAYAAKRFGLLTYGFAVVLVLPALVEGGGLSGLGPAADLVKLVVVVAAVWFLFRVHRRTWLGGPGPLEVPAAGPGRPRDE</sequence>
<feature type="transmembrane region" description="Helical" evidence="1">
    <location>
        <begin position="147"/>
        <end position="169"/>
    </location>
</feature>
<evidence type="ECO:0000313" key="2">
    <source>
        <dbReference type="EMBL" id="GGF47055.1"/>
    </source>
</evidence>
<keyword evidence="1" id="KW-1133">Transmembrane helix</keyword>
<gene>
    <name evidence="2" type="ORF">GCM10011519_21340</name>
</gene>
<keyword evidence="3" id="KW-1185">Reference proteome</keyword>
<evidence type="ECO:0000313" key="3">
    <source>
        <dbReference type="Proteomes" id="UP000649179"/>
    </source>
</evidence>
<dbReference type="RefSeq" id="WP_188779751.1">
    <property type="nucleotide sequence ID" value="NZ_BMKQ01000001.1"/>
</dbReference>
<proteinExistence type="predicted"/>
<feature type="transmembrane region" description="Helical" evidence="1">
    <location>
        <begin position="88"/>
        <end position="111"/>
    </location>
</feature>
<feature type="transmembrane region" description="Helical" evidence="1">
    <location>
        <begin position="7"/>
        <end position="24"/>
    </location>
</feature>
<keyword evidence="1" id="KW-0472">Membrane</keyword>
<comment type="caution">
    <text evidence="2">The sequence shown here is derived from an EMBL/GenBank/DDBJ whole genome shotgun (WGS) entry which is preliminary data.</text>
</comment>
<name>A0A917BLF4_9ACTN</name>
<feature type="transmembrane region" description="Helical" evidence="1">
    <location>
        <begin position="123"/>
        <end position="141"/>
    </location>
</feature>
<reference evidence="2" key="2">
    <citation type="submission" date="2020-09" db="EMBL/GenBank/DDBJ databases">
        <authorList>
            <person name="Sun Q."/>
            <person name="Zhou Y."/>
        </authorList>
    </citation>
    <scope>NUCLEOTIDE SEQUENCE</scope>
    <source>
        <strain evidence="2">CGMCC 1.16067</strain>
    </source>
</reference>